<gene>
    <name evidence="2" type="ORF">CK820_G0049380</name>
</gene>
<proteinExistence type="predicted"/>
<sequence>MTKFQEMVTFKDVAVVFTREELGLLDLAQRKLYQDVMLENFRNLLSVGYQPFKLDVILQLGKEDKLRMMETEIQGDGCSGENHGALSLCGVQPCLLLLTTSSATSLAQDPRIHHPGLLQQLAHDLPPSTSLQSILHIAARS</sequence>
<dbReference type="GO" id="GO:0006355">
    <property type="term" value="P:regulation of DNA-templated transcription"/>
    <property type="evidence" value="ECO:0007669"/>
    <property type="project" value="InterPro"/>
</dbReference>
<reference evidence="2 3" key="1">
    <citation type="submission" date="2017-12" db="EMBL/GenBank/DDBJ databases">
        <title>High-resolution comparative analysis of great ape genomes.</title>
        <authorList>
            <person name="Pollen A."/>
            <person name="Hastie A."/>
            <person name="Hormozdiari F."/>
            <person name="Dougherty M."/>
            <person name="Liu R."/>
            <person name="Chaisson M."/>
            <person name="Hoppe E."/>
            <person name="Hill C."/>
            <person name="Pang A."/>
            <person name="Hillier L."/>
            <person name="Baker C."/>
            <person name="Armstrong J."/>
            <person name="Shendure J."/>
            <person name="Paten B."/>
            <person name="Wilson R."/>
            <person name="Chao H."/>
            <person name="Schneider V."/>
            <person name="Ventura M."/>
            <person name="Kronenberg Z."/>
            <person name="Murali S."/>
            <person name="Gordon D."/>
            <person name="Cantsilieris S."/>
            <person name="Munson K."/>
            <person name="Nelson B."/>
            <person name="Raja A."/>
            <person name="Underwood J."/>
            <person name="Diekhans M."/>
            <person name="Fiddes I."/>
            <person name="Haussler D."/>
            <person name="Eichler E."/>
        </authorList>
    </citation>
    <scope>NUCLEOTIDE SEQUENCE [LARGE SCALE GENOMIC DNA]</scope>
    <source>
        <strain evidence="2">Yerkes chimp pedigree #C0471</strain>
    </source>
</reference>
<dbReference type="PROSITE" id="PS50805">
    <property type="entry name" value="KRAB"/>
    <property type="match status" value="1"/>
</dbReference>
<name>A0A2J8PY58_PANTR</name>
<dbReference type="InterPro" id="IPR050169">
    <property type="entry name" value="Krueppel_C2H2_ZnF"/>
</dbReference>
<evidence type="ECO:0000259" key="1">
    <source>
        <dbReference type="PROSITE" id="PS50805"/>
    </source>
</evidence>
<accession>A0A2J8PY58</accession>
<dbReference type="Proteomes" id="UP000236370">
    <property type="component" value="Unassembled WGS sequence"/>
</dbReference>
<dbReference type="Gene3D" id="6.10.140.140">
    <property type="match status" value="1"/>
</dbReference>
<dbReference type="SUPFAM" id="SSF109640">
    <property type="entry name" value="KRAB domain (Kruppel-associated box)"/>
    <property type="match status" value="1"/>
</dbReference>
<dbReference type="AlphaFoldDB" id="A0A2J8PY58"/>
<dbReference type="SMART" id="SM00349">
    <property type="entry name" value="KRAB"/>
    <property type="match status" value="1"/>
</dbReference>
<dbReference type="InterPro" id="IPR001909">
    <property type="entry name" value="KRAB"/>
</dbReference>
<comment type="caution">
    <text evidence="2">The sequence shown here is derived from an EMBL/GenBank/DDBJ whole genome shotgun (WGS) entry which is preliminary data.</text>
</comment>
<dbReference type="EMBL" id="NBAG03000106">
    <property type="protein sequence ID" value="PNI88954.1"/>
    <property type="molecule type" value="Genomic_DNA"/>
</dbReference>
<organism evidence="2 3">
    <name type="scientific">Pan troglodytes</name>
    <name type="common">Chimpanzee</name>
    <dbReference type="NCBI Taxonomy" id="9598"/>
    <lineage>
        <taxon>Eukaryota</taxon>
        <taxon>Metazoa</taxon>
        <taxon>Chordata</taxon>
        <taxon>Craniata</taxon>
        <taxon>Vertebrata</taxon>
        <taxon>Euteleostomi</taxon>
        <taxon>Mammalia</taxon>
        <taxon>Eutheria</taxon>
        <taxon>Euarchontoglires</taxon>
        <taxon>Primates</taxon>
        <taxon>Haplorrhini</taxon>
        <taxon>Catarrhini</taxon>
        <taxon>Hominidae</taxon>
        <taxon>Pan</taxon>
    </lineage>
</organism>
<dbReference type="CDD" id="cd07765">
    <property type="entry name" value="KRAB_A-box"/>
    <property type="match status" value="1"/>
</dbReference>
<evidence type="ECO:0000313" key="3">
    <source>
        <dbReference type="Proteomes" id="UP000236370"/>
    </source>
</evidence>
<dbReference type="Pfam" id="PF01352">
    <property type="entry name" value="KRAB"/>
    <property type="match status" value="1"/>
</dbReference>
<dbReference type="PANTHER" id="PTHR23232:SF156">
    <property type="entry name" value="KRAB DOMAIN-CONTAINING PROTEIN"/>
    <property type="match status" value="1"/>
</dbReference>
<evidence type="ECO:0000313" key="2">
    <source>
        <dbReference type="EMBL" id="PNI88954.1"/>
    </source>
</evidence>
<dbReference type="InterPro" id="IPR036051">
    <property type="entry name" value="KRAB_dom_sf"/>
</dbReference>
<feature type="domain" description="KRAB" evidence="1">
    <location>
        <begin position="8"/>
        <end position="79"/>
    </location>
</feature>
<protein>
    <submittedName>
        <fullName evidence="2">ZNF233 isoform 1</fullName>
    </submittedName>
</protein>
<dbReference type="PANTHER" id="PTHR23232">
    <property type="entry name" value="KRAB DOMAIN C2H2 ZINC FINGER"/>
    <property type="match status" value="1"/>
</dbReference>